<dbReference type="STRING" id="765698.Mesci_5848"/>
<dbReference type="PATRIC" id="fig|765698.3.peg.6349"/>
<sequence length="66" mass="7158">MDTAQLDREIHKIANQCVSEARAVVTKRGFQPQELTAKTVAAGVDTVEIVRSADAAMSKVDEGTWL</sequence>
<organism evidence="1 2">
    <name type="scientific">Mesorhizobium ciceri biovar biserrulae (strain HAMBI 2942 / LMG 23838 / WSM1271)</name>
    <dbReference type="NCBI Taxonomy" id="765698"/>
    <lineage>
        <taxon>Bacteria</taxon>
        <taxon>Pseudomonadati</taxon>
        <taxon>Pseudomonadota</taxon>
        <taxon>Alphaproteobacteria</taxon>
        <taxon>Hyphomicrobiales</taxon>
        <taxon>Phyllobacteriaceae</taxon>
        <taxon>Mesorhizobium</taxon>
    </lineage>
</organism>
<accession>E8TIR5</accession>
<dbReference type="EMBL" id="CP002447">
    <property type="protein sequence ID" value="ADV14870.1"/>
    <property type="molecule type" value="Genomic_DNA"/>
</dbReference>
<dbReference type="OrthoDB" id="8090777at2"/>
<proteinExistence type="predicted"/>
<dbReference type="AlphaFoldDB" id="E8TIR5"/>
<evidence type="ECO:0000313" key="1">
    <source>
        <dbReference type="EMBL" id="ADV14870.1"/>
    </source>
</evidence>
<name>E8TIR5_MESCW</name>
<evidence type="ECO:0000313" key="2">
    <source>
        <dbReference type="Proteomes" id="UP000007471"/>
    </source>
</evidence>
<gene>
    <name evidence="1" type="ordered locus">Mesci_5848</name>
</gene>
<reference evidence="2" key="1">
    <citation type="submission" date="2011-01" db="EMBL/GenBank/DDBJ databases">
        <title>Complete sequence of chromosome of Mesorhizobium ciceri bv. biserrulae WSM1271.</title>
        <authorList>
            <person name="Lucas S."/>
            <person name="Copeland A."/>
            <person name="Lapidus A."/>
            <person name="Cheng J.-F."/>
            <person name="Goodwin L."/>
            <person name="Pitluck S."/>
            <person name="Teshima H."/>
            <person name="Detter J.C."/>
            <person name="Han C."/>
            <person name="Tapia R."/>
            <person name="Land M."/>
            <person name="Hauser L."/>
            <person name="Kyrpides N."/>
            <person name="Ivanova N."/>
            <person name="Nandasena K."/>
            <person name="Reeve W.G."/>
            <person name="Howieson J.G."/>
            <person name="O'Hara G."/>
            <person name="Tiwari R.P."/>
            <person name="Woyke T."/>
        </authorList>
    </citation>
    <scope>NUCLEOTIDE SEQUENCE [LARGE SCALE GENOMIC DNA]</scope>
    <source>
        <strain evidence="2">HAMBI 2942 / LMG 23838 / WSM1271</strain>
    </source>
</reference>
<dbReference type="KEGG" id="mci:Mesci_5848"/>
<dbReference type="Proteomes" id="UP000007471">
    <property type="component" value="Chromosome"/>
</dbReference>
<protein>
    <submittedName>
        <fullName evidence="1">Uncharacterized protein</fullName>
    </submittedName>
</protein>
<dbReference type="HOGENOM" id="CLU_2826111_0_0_5"/>